<dbReference type="PANTHER" id="PTHR37810">
    <property type="entry name" value="IMMUNITY PROTEIN SDPI"/>
    <property type="match status" value="1"/>
</dbReference>
<feature type="transmembrane region" description="Helical" evidence="1">
    <location>
        <begin position="52"/>
        <end position="74"/>
    </location>
</feature>
<dbReference type="Pfam" id="PF07853">
    <property type="entry name" value="DUF1648"/>
    <property type="match status" value="1"/>
</dbReference>
<dbReference type="InterPro" id="IPR012867">
    <property type="entry name" value="DUF1648"/>
</dbReference>
<dbReference type="Pfam" id="PF13630">
    <property type="entry name" value="SdpI"/>
    <property type="match status" value="1"/>
</dbReference>
<dbReference type="PIRSF" id="PIRSF038959">
    <property type="entry name" value="SdpI"/>
    <property type="match status" value="1"/>
</dbReference>
<evidence type="ECO:0000259" key="2">
    <source>
        <dbReference type="Pfam" id="PF07853"/>
    </source>
</evidence>
<dbReference type="GO" id="GO:0009636">
    <property type="term" value="P:response to toxic substance"/>
    <property type="evidence" value="ECO:0007669"/>
    <property type="project" value="TreeGrafter"/>
</dbReference>
<evidence type="ECO:0000313" key="4">
    <source>
        <dbReference type="Proteomes" id="UP000028090"/>
    </source>
</evidence>
<protein>
    <recommendedName>
        <fullName evidence="2">DUF1648 domain-containing protein</fullName>
    </recommendedName>
</protein>
<dbReference type="InterPro" id="IPR025962">
    <property type="entry name" value="SdpI/YhfL"/>
</dbReference>
<keyword evidence="1" id="KW-0472">Membrane</keyword>
<feature type="transmembrane region" description="Helical" evidence="1">
    <location>
        <begin position="86"/>
        <end position="106"/>
    </location>
</feature>
<evidence type="ECO:0000313" key="3">
    <source>
        <dbReference type="EMBL" id="KEQ36697.1"/>
    </source>
</evidence>
<comment type="caution">
    <text evidence="3">The sequence shown here is derived from an EMBL/GenBank/DDBJ whole genome shotgun (WGS) entry which is preliminary data.</text>
</comment>
<gene>
    <name evidence="3" type="ORF">SK629_0542</name>
</gene>
<feature type="transmembrane region" description="Helical" evidence="1">
    <location>
        <begin position="164"/>
        <end position="182"/>
    </location>
</feature>
<evidence type="ECO:0000256" key="1">
    <source>
        <dbReference type="SAM" id="Phobius"/>
    </source>
</evidence>
<dbReference type="PROSITE" id="PS51257">
    <property type="entry name" value="PROKAR_LIPOPROTEIN"/>
    <property type="match status" value="1"/>
</dbReference>
<accession>A0A081Q174</accession>
<feature type="domain" description="DUF1648" evidence="2">
    <location>
        <begin position="15"/>
        <end position="63"/>
    </location>
</feature>
<organism evidence="3 4">
    <name type="scientific">Streptococcus mitis</name>
    <dbReference type="NCBI Taxonomy" id="28037"/>
    <lineage>
        <taxon>Bacteria</taxon>
        <taxon>Bacillati</taxon>
        <taxon>Bacillota</taxon>
        <taxon>Bacilli</taxon>
        <taxon>Lactobacillales</taxon>
        <taxon>Streptococcaceae</taxon>
        <taxon>Streptococcus</taxon>
        <taxon>Streptococcus mitis group</taxon>
    </lineage>
</organism>
<feature type="transmembrane region" description="Helical" evidence="1">
    <location>
        <begin position="112"/>
        <end position="135"/>
    </location>
</feature>
<proteinExistence type="predicted"/>
<keyword evidence="1" id="KW-0812">Transmembrane</keyword>
<dbReference type="OrthoDB" id="9808690at2"/>
<dbReference type="AlphaFoldDB" id="A0A081Q174"/>
<reference evidence="3 4" key="1">
    <citation type="submission" date="2014-05" db="EMBL/GenBank/DDBJ databases">
        <authorList>
            <person name="Daugherty S.C."/>
            <person name="Tallon L.J."/>
            <person name="Sadzewicz L."/>
            <person name="Kilian M."/>
            <person name="Tettelin H."/>
        </authorList>
    </citation>
    <scope>NUCLEOTIDE SEQUENCE [LARGE SCALE GENOMIC DNA]</scope>
    <source>
        <strain evidence="3 4">SK629</strain>
    </source>
</reference>
<dbReference type="PATRIC" id="fig|28037.95.peg.482"/>
<dbReference type="Proteomes" id="UP000028090">
    <property type="component" value="Unassembled WGS sequence"/>
</dbReference>
<dbReference type="PANTHER" id="PTHR37810:SF5">
    <property type="entry name" value="IMMUNITY PROTEIN SDPI"/>
    <property type="match status" value="1"/>
</dbReference>
<dbReference type="RefSeq" id="WP_080710182.1">
    <property type="nucleotide sequence ID" value="NZ_JPFU01000008.1"/>
</dbReference>
<keyword evidence="1" id="KW-1133">Transmembrane helix</keyword>
<name>A0A081Q174_STRMT</name>
<dbReference type="InterPro" id="IPR026272">
    <property type="entry name" value="SdpI"/>
</dbReference>
<sequence>MKIKINKKLVLFTSILILLPSLVGCVFWNQLPEEIPTHFNLLGQADGYNHKMFAIFGLPTLMLLMHWLLLFIMIKDPKSSNISSKIQLLIYWIIPFVSCLLMISIFGESLGYSMMSGLLAQIFMGVVMIVIGNYLPKTHRNYIIGIRLPWTLENDENWRKTNRLAGKIWVLGGLLLFLNSFVQLYVYWVFFLTLFFVVIIPSVYSYQLSKSES</sequence>
<dbReference type="EMBL" id="JPFU01000008">
    <property type="protein sequence ID" value="KEQ36697.1"/>
    <property type="molecule type" value="Genomic_DNA"/>
</dbReference>